<organism evidence="6 7">
    <name type="scientific">Fundicoccus ignavus</name>
    <dbReference type="NCBI Taxonomy" id="2664442"/>
    <lineage>
        <taxon>Bacteria</taxon>
        <taxon>Bacillati</taxon>
        <taxon>Bacillota</taxon>
        <taxon>Bacilli</taxon>
        <taxon>Lactobacillales</taxon>
        <taxon>Aerococcaceae</taxon>
        <taxon>Fundicoccus</taxon>
    </lineage>
</organism>
<keyword evidence="2 4" id="KW-0547">Nucleotide-binding</keyword>
<sequence length="193" mass="21893">MKEAIRVDKKTLRHDIFKRRESLSTEYLLAANKSIVDKVINCEAFHAANNIFIYHGVNRELDTSKIISEAFRQNKKVALPRIHGKGDMRAHYYNHGDQMTVSSFGIPEPLATSPEMAPSEIDLIIVPCVTCNAQGHRLGYGGGFYDRFLAKTSAVKILPYFEKLMVNDIPMNQYDQVIPCIITENNLYSIKLT</sequence>
<dbReference type="PANTHER" id="PTHR23407">
    <property type="entry name" value="ATPASE INHIBITOR/5-FORMYLTETRAHYDROFOLATE CYCLO-LIGASE"/>
    <property type="match status" value="1"/>
</dbReference>
<evidence type="ECO:0000256" key="3">
    <source>
        <dbReference type="ARBA" id="ARBA00022840"/>
    </source>
</evidence>
<dbReference type="Pfam" id="PF01812">
    <property type="entry name" value="5-FTHF_cyc-lig"/>
    <property type="match status" value="1"/>
</dbReference>
<keyword evidence="5" id="KW-0460">Magnesium</keyword>
<dbReference type="GO" id="GO:0046872">
    <property type="term" value="F:metal ion binding"/>
    <property type="evidence" value="ECO:0007669"/>
    <property type="project" value="UniProtKB-KW"/>
</dbReference>
<dbReference type="GO" id="GO:0030272">
    <property type="term" value="F:5-formyltetrahydrofolate cyclo-ligase activity"/>
    <property type="evidence" value="ECO:0007669"/>
    <property type="project" value="UniProtKB-EC"/>
</dbReference>
<reference evidence="6 7" key="1">
    <citation type="submission" date="2019-11" db="EMBL/GenBank/DDBJ databases">
        <title>Characterisation of Fundicoccus ignavus gen. nov. sp. nov., a novel genus of the family Aerococcaceae isolated from bulk tank milk.</title>
        <authorList>
            <person name="Siebert A."/>
            <person name="Huptas C."/>
            <person name="Wenning M."/>
            <person name="Scherer S."/>
            <person name="Doll E.V."/>
        </authorList>
    </citation>
    <scope>NUCLEOTIDE SEQUENCE [LARGE SCALE GENOMIC DNA]</scope>
    <source>
        <strain evidence="6 7">DSM 109653</strain>
    </source>
</reference>
<dbReference type="Proteomes" id="UP000469870">
    <property type="component" value="Unassembled WGS sequence"/>
</dbReference>
<dbReference type="SUPFAM" id="SSF100950">
    <property type="entry name" value="NagB/RpiA/CoA transferase-like"/>
    <property type="match status" value="1"/>
</dbReference>
<comment type="cofactor">
    <cofactor evidence="5">
        <name>Mg(2+)</name>
        <dbReference type="ChEBI" id="CHEBI:18420"/>
    </cofactor>
</comment>
<feature type="binding site" evidence="4">
    <location>
        <begin position="137"/>
        <end position="145"/>
    </location>
    <ligand>
        <name>ATP</name>
        <dbReference type="ChEBI" id="CHEBI:30616"/>
    </ligand>
</feature>
<accession>A0A844BI92</accession>
<dbReference type="GO" id="GO:0035999">
    <property type="term" value="P:tetrahydrofolate interconversion"/>
    <property type="evidence" value="ECO:0007669"/>
    <property type="project" value="TreeGrafter"/>
</dbReference>
<dbReference type="EMBL" id="WJQR01000001">
    <property type="protein sequence ID" value="MRI80704.1"/>
    <property type="molecule type" value="Genomic_DNA"/>
</dbReference>
<comment type="similarity">
    <text evidence="1 5">Belongs to the 5-formyltetrahydrofolate cyclo-ligase family.</text>
</comment>
<dbReference type="EC" id="6.3.3.2" evidence="5"/>
<name>A0A844BI92_9LACT</name>
<dbReference type="GO" id="GO:0005524">
    <property type="term" value="F:ATP binding"/>
    <property type="evidence" value="ECO:0007669"/>
    <property type="project" value="UniProtKB-KW"/>
</dbReference>
<keyword evidence="5" id="KW-0479">Metal-binding</keyword>
<dbReference type="AlphaFoldDB" id="A0A844BI92"/>
<evidence type="ECO:0000256" key="2">
    <source>
        <dbReference type="ARBA" id="ARBA00022741"/>
    </source>
</evidence>
<evidence type="ECO:0000256" key="4">
    <source>
        <dbReference type="PIRSR" id="PIRSR006806-1"/>
    </source>
</evidence>
<dbReference type="GO" id="GO:0009396">
    <property type="term" value="P:folic acid-containing compound biosynthetic process"/>
    <property type="evidence" value="ECO:0007669"/>
    <property type="project" value="TreeGrafter"/>
</dbReference>
<feature type="binding site" evidence="4">
    <location>
        <begin position="9"/>
        <end position="13"/>
    </location>
    <ligand>
        <name>ATP</name>
        <dbReference type="ChEBI" id="CHEBI:30616"/>
    </ligand>
</feature>
<dbReference type="InterPro" id="IPR037171">
    <property type="entry name" value="NagB/RpiA_transferase-like"/>
</dbReference>
<protein>
    <recommendedName>
        <fullName evidence="5">5-formyltetrahydrofolate cyclo-ligase</fullName>
        <ecNumber evidence="5">6.3.3.2</ecNumber>
    </recommendedName>
</protein>
<gene>
    <name evidence="6" type="ORF">GIY11_01480</name>
</gene>
<keyword evidence="3 4" id="KW-0067">ATP-binding</keyword>
<keyword evidence="6" id="KW-0436">Ligase</keyword>
<evidence type="ECO:0000313" key="6">
    <source>
        <dbReference type="EMBL" id="MRI80704.1"/>
    </source>
</evidence>
<dbReference type="NCBIfam" id="TIGR02727">
    <property type="entry name" value="MTHFS_bact"/>
    <property type="match status" value="1"/>
</dbReference>
<dbReference type="PIRSF" id="PIRSF006806">
    <property type="entry name" value="FTHF_cligase"/>
    <property type="match status" value="1"/>
</dbReference>
<comment type="caution">
    <text evidence="6">The sequence shown here is derived from an EMBL/GenBank/DDBJ whole genome shotgun (WGS) entry which is preliminary data.</text>
</comment>
<comment type="catalytic activity">
    <reaction evidence="5">
        <text>(6S)-5-formyl-5,6,7,8-tetrahydrofolate + ATP = (6R)-5,10-methenyltetrahydrofolate + ADP + phosphate</text>
        <dbReference type="Rhea" id="RHEA:10488"/>
        <dbReference type="ChEBI" id="CHEBI:30616"/>
        <dbReference type="ChEBI" id="CHEBI:43474"/>
        <dbReference type="ChEBI" id="CHEBI:57455"/>
        <dbReference type="ChEBI" id="CHEBI:57457"/>
        <dbReference type="ChEBI" id="CHEBI:456216"/>
        <dbReference type="EC" id="6.3.3.2"/>
    </reaction>
</comment>
<evidence type="ECO:0000313" key="7">
    <source>
        <dbReference type="Proteomes" id="UP000469870"/>
    </source>
</evidence>
<dbReference type="PANTHER" id="PTHR23407:SF1">
    <property type="entry name" value="5-FORMYLTETRAHYDROFOLATE CYCLO-LIGASE"/>
    <property type="match status" value="1"/>
</dbReference>
<evidence type="ECO:0000256" key="5">
    <source>
        <dbReference type="RuleBase" id="RU361279"/>
    </source>
</evidence>
<proteinExistence type="inferred from homology"/>
<feature type="binding site" evidence="4">
    <location>
        <position position="60"/>
    </location>
    <ligand>
        <name>substrate</name>
    </ligand>
</feature>
<dbReference type="InterPro" id="IPR024185">
    <property type="entry name" value="FTHF_cligase-like_sf"/>
</dbReference>
<dbReference type="InterPro" id="IPR002698">
    <property type="entry name" value="FTHF_cligase"/>
</dbReference>
<evidence type="ECO:0000256" key="1">
    <source>
        <dbReference type="ARBA" id="ARBA00010638"/>
    </source>
</evidence>
<dbReference type="Gene3D" id="3.40.50.10420">
    <property type="entry name" value="NagB/RpiA/CoA transferase-like"/>
    <property type="match status" value="1"/>
</dbReference>